<keyword evidence="16" id="KW-1185">Reference proteome</keyword>
<evidence type="ECO:0000256" key="1">
    <source>
        <dbReference type="ARBA" id="ARBA00004251"/>
    </source>
</evidence>
<dbReference type="OrthoDB" id="1923309at2759"/>
<dbReference type="GO" id="GO:0004674">
    <property type="term" value="F:protein serine/threonine kinase activity"/>
    <property type="evidence" value="ECO:0007669"/>
    <property type="project" value="UniProtKB-KW"/>
</dbReference>
<evidence type="ECO:0000256" key="7">
    <source>
        <dbReference type="ARBA" id="ARBA00022777"/>
    </source>
</evidence>
<dbReference type="SUPFAM" id="SSF56112">
    <property type="entry name" value="Protein kinase-like (PK-like)"/>
    <property type="match status" value="1"/>
</dbReference>
<name>A0A6P6XHN0_COFAR</name>
<dbReference type="GO" id="GO:0005886">
    <property type="term" value="C:plasma membrane"/>
    <property type="evidence" value="ECO:0007669"/>
    <property type="project" value="TreeGrafter"/>
</dbReference>
<evidence type="ECO:0000256" key="12">
    <source>
        <dbReference type="SAM" id="MobiDB-lite"/>
    </source>
</evidence>
<dbReference type="InterPro" id="IPR000719">
    <property type="entry name" value="Prot_kinase_dom"/>
</dbReference>
<dbReference type="GO" id="GO:0046872">
    <property type="term" value="F:metal ion binding"/>
    <property type="evidence" value="ECO:0007669"/>
    <property type="project" value="UniProtKB-KW"/>
</dbReference>
<evidence type="ECO:0000256" key="4">
    <source>
        <dbReference type="ARBA" id="ARBA00022679"/>
    </source>
</evidence>
<keyword evidence="5" id="KW-0732">Signal</keyword>
<keyword evidence="9" id="KW-0325">Glycoprotein</keyword>
<keyword evidence="13" id="KW-0472">Membrane</keyword>
<evidence type="ECO:0000256" key="11">
    <source>
        <dbReference type="PIRSR" id="PIRSR000615-3"/>
    </source>
</evidence>
<evidence type="ECO:0000259" key="14">
    <source>
        <dbReference type="PROSITE" id="PS50011"/>
    </source>
</evidence>
<evidence type="ECO:0000256" key="9">
    <source>
        <dbReference type="ARBA" id="ARBA00023180"/>
    </source>
</evidence>
<dbReference type="CDD" id="cd14066">
    <property type="entry name" value="STKc_IRAK"/>
    <property type="match status" value="1"/>
</dbReference>
<keyword evidence="4" id="KW-0808">Transferase</keyword>
<feature type="region of interest" description="Disordered" evidence="12">
    <location>
        <begin position="529"/>
        <end position="549"/>
    </location>
</feature>
<evidence type="ECO:0000256" key="8">
    <source>
        <dbReference type="ARBA" id="ARBA00022840"/>
    </source>
</evidence>
<protein>
    <submittedName>
        <fullName evidence="17">Cysteine-rich receptor-like protein kinase 25</fullName>
    </submittedName>
</protein>
<evidence type="ECO:0000313" key="16">
    <source>
        <dbReference type="Proteomes" id="UP001652660"/>
    </source>
</evidence>
<keyword evidence="3" id="KW-0723">Serine/threonine-protein kinase</keyword>
<proteinExistence type="predicted"/>
<reference evidence="16" key="1">
    <citation type="journal article" date="2025" name="Foods">
        <title>Unveiling the Microbial Signatures of Arabica Coffee Cherries: Insights into Ripeness Specific Diversity, Functional Traits, and Implications for Quality and Safety.</title>
        <authorList>
            <consortium name="RefSeq"/>
            <person name="Tenea G.N."/>
            <person name="Cifuentes V."/>
            <person name="Reyes P."/>
            <person name="Cevallos-Vallejos M."/>
        </authorList>
    </citation>
    <scope>NUCLEOTIDE SEQUENCE [LARGE SCALE GENOMIC DNA]</scope>
</reference>
<evidence type="ECO:0000256" key="5">
    <source>
        <dbReference type="ARBA" id="ARBA00022729"/>
    </source>
</evidence>
<dbReference type="InterPro" id="IPR001480">
    <property type="entry name" value="Bulb-type_lectin_dom"/>
</dbReference>
<dbReference type="SMART" id="SM00220">
    <property type="entry name" value="S_TKc"/>
    <property type="match status" value="1"/>
</dbReference>
<dbReference type="Proteomes" id="UP001652660">
    <property type="component" value="Chromosome 4e"/>
</dbReference>
<reference evidence="17" key="2">
    <citation type="submission" date="2025-08" db="UniProtKB">
        <authorList>
            <consortium name="RefSeq"/>
        </authorList>
    </citation>
    <scope>IDENTIFICATION</scope>
    <source>
        <tissue evidence="17">Leaves</tissue>
    </source>
</reference>
<keyword evidence="8" id="KW-0067">ATP-binding</keyword>
<keyword evidence="2" id="KW-1003">Cell membrane</keyword>
<keyword evidence="11" id="KW-0479">Metal-binding</keyword>
<dbReference type="InterPro" id="IPR001245">
    <property type="entry name" value="Ser-Thr/Tyr_kinase_cat_dom"/>
</dbReference>
<evidence type="ECO:0000256" key="10">
    <source>
        <dbReference type="PIRSR" id="PIRSR000615-1"/>
    </source>
</evidence>
<keyword evidence="13" id="KW-0812">Transmembrane</keyword>
<sequence>MTVSGAKDTLGISESLKLHNGEILESSNKRYRFLSDHSSSFLVIQFVYLNHSVNIWAANDYLDASSRPRISTMSMNESGRLEVYGNGNSDVAVFTVNSKQKVMISKTRATLLDNGNLVLTSRSGRTAREVQPAACSVLLLAPSPGSPSFPFGPPGGRKESKNSRVKFYVIGACAGAFLAALGLLFWRCKLRKRILGYRREHQGSESPEPNDTGDDESLFFSFTSIDIATDHFSEENKLGQGGFGPVYKGKLVNGLEIAVKRLNRMSGHGIEQFKNEVKVISKLQHRNLVKLLGYCIEKEERLLIYEYLPNNSLDSVLFDAAKRDTLDWKRRLKIIEGVAQGLLYLHKYSRLKIIHRDLKTSNVLLDADLNPKISDFGTARIFGENEMRGSTKNIVGTYGYMSPEYAMDGIFSEKSDVFSFGVMILEIISGKKNTSFYDSDRHLNLIGHVWDLWTEGRILEITDSCLDETISTREALQYVHVGLLCVQENAADRPTMSDVVSMLLKESMVLATPKRPAFAEIMTLNNTELPQNPESSSVNSVTISDVQGR</sequence>
<feature type="binding site" evidence="11">
    <location>
        <position position="362"/>
    </location>
    <ligand>
        <name>Mg(2+)</name>
        <dbReference type="ChEBI" id="CHEBI:18420"/>
    </ligand>
</feature>
<dbReference type="Gene3D" id="2.90.10.10">
    <property type="entry name" value="Bulb-type lectin domain"/>
    <property type="match status" value="1"/>
</dbReference>
<dbReference type="GeneID" id="113742048"/>
<dbReference type="PROSITE" id="PS00108">
    <property type="entry name" value="PROTEIN_KINASE_ST"/>
    <property type="match status" value="1"/>
</dbReference>
<evidence type="ECO:0000313" key="17">
    <source>
        <dbReference type="RefSeq" id="XP_027125547.2"/>
    </source>
</evidence>
<feature type="active site" description="Proton acceptor" evidence="10">
    <location>
        <position position="357"/>
    </location>
</feature>
<dbReference type="AlphaFoldDB" id="A0A6P6XHN0"/>
<keyword evidence="7" id="KW-0418">Kinase</keyword>
<dbReference type="PROSITE" id="PS50011">
    <property type="entry name" value="PROTEIN_KINASE_DOM"/>
    <property type="match status" value="1"/>
</dbReference>
<gene>
    <name evidence="17" type="primary">LOC113742048</name>
</gene>
<dbReference type="PROSITE" id="PS50927">
    <property type="entry name" value="BULB_LECTIN"/>
    <property type="match status" value="1"/>
</dbReference>
<keyword evidence="13" id="KW-1133">Transmembrane helix</keyword>
<dbReference type="InterPro" id="IPR036426">
    <property type="entry name" value="Bulb-type_lectin_dom_sf"/>
</dbReference>
<dbReference type="PANTHER" id="PTHR27002">
    <property type="entry name" value="RECEPTOR-LIKE SERINE/THREONINE-PROTEIN KINASE SD1-8"/>
    <property type="match status" value="1"/>
</dbReference>
<evidence type="ECO:0000256" key="3">
    <source>
        <dbReference type="ARBA" id="ARBA00022527"/>
    </source>
</evidence>
<accession>A0A6P6XHN0</accession>
<keyword evidence="6" id="KW-0547">Nucleotide-binding</keyword>
<feature type="domain" description="Bulb-type lectin" evidence="15">
    <location>
        <begin position="9"/>
        <end position="132"/>
    </location>
</feature>
<dbReference type="Pfam" id="PF07714">
    <property type="entry name" value="PK_Tyr_Ser-Thr"/>
    <property type="match status" value="1"/>
</dbReference>
<dbReference type="SUPFAM" id="SSF51110">
    <property type="entry name" value="alpha-D-mannose-specific plant lectins"/>
    <property type="match status" value="1"/>
</dbReference>
<dbReference type="PANTHER" id="PTHR27002:SF1055">
    <property type="entry name" value="RECEPTOR-LIKE SERINE_THREONINE-PROTEIN KINASE"/>
    <property type="match status" value="1"/>
</dbReference>
<dbReference type="RefSeq" id="XP_027125547.2">
    <property type="nucleotide sequence ID" value="XM_027269746.2"/>
</dbReference>
<comment type="subcellular location">
    <subcellularLocation>
        <location evidence="1">Cell membrane</location>
        <topology evidence="1">Single-pass type I membrane protein</topology>
    </subcellularLocation>
</comment>
<feature type="domain" description="Protein kinase" evidence="14">
    <location>
        <begin position="232"/>
        <end position="529"/>
    </location>
</feature>
<feature type="binding site" evidence="11">
    <location>
        <position position="375"/>
    </location>
    <ligand>
        <name>Mg(2+)</name>
        <dbReference type="ChEBI" id="CHEBI:18420"/>
    </ligand>
</feature>
<evidence type="ECO:0000259" key="15">
    <source>
        <dbReference type="PROSITE" id="PS50927"/>
    </source>
</evidence>
<evidence type="ECO:0000256" key="6">
    <source>
        <dbReference type="ARBA" id="ARBA00022741"/>
    </source>
</evidence>
<dbReference type="InterPro" id="IPR008271">
    <property type="entry name" value="Ser/Thr_kinase_AS"/>
</dbReference>
<evidence type="ECO:0000256" key="13">
    <source>
        <dbReference type="SAM" id="Phobius"/>
    </source>
</evidence>
<feature type="transmembrane region" description="Helical" evidence="13">
    <location>
        <begin position="167"/>
        <end position="186"/>
    </location>
</feature>
<evidence type="ECO:0000256" key="2">
    <source>
        <dbReference type="ARBA" id="ARBA00022475"/>
    </source>
</evidence>
<organism evidence="16 17">
    <name type="scientific">Coffea arabica</name>
    <name type="common">Arabian coffee</name>
    <dbReference type="NCBI Taxonomy" id="13443"/>
    <lineage>
        <taxon>Eukaryota</taxon>
        <taxon>Viridiplantae</taxon>
        <taxon>Streptophyta</taxon>
        <taxon>Embryophyta</taxon>
        <taxon>Tracheophyta</taxon>
        <taxon>Spermatophyta</taxon>
        <taxon>Magnoliopsida</taxon>
        <taxon>eudicotyledons</taxon>
        <taxon>Gunneridae</taxon>
        <taxon>Pentapetalae</taxon>
        <taxon>asterids</taxon>
        <taxon>lamiids</taxon>
        <taxon>Gentianales</taxon>
        <taxon>Rubiaceae</taxon>
        <taxon>Ixoroideae</taxon>
        <taxon>Gardenieae complex</taxon>
        <taxon>Bertiereae - Coffeeae clade</taxon>
        <taxon>Coffeeae</taxon>
        <taxon>Coffea</taxon>
    </lineage>
</organism>
<dbReference type="Gene3D" id="1.10.510.10">
    <property type="entry name" value="Transferase(Phosphotransferase) domain 1"/>
    <property type="match status" value="1"/>
</dbReference>
<dbReference type="Gene3D" id="3.30.200.20">
    <property type="entry name" value="Phosphorylase Kinase, domain 1"/>
    <property type="match status" value="1"/>
</dbReference>
<keyword evidence="11" id="KW-0460">Magnesium</keyword>
<dbReference type="InterPro" id="IPR011009">
    <property type="entry name" value="Kinase-like_dom_sf"/>
</dbReference>
<dbReference type="GO" id="GO:0005524">
    <property type="term" value="F:ATP binding"/>
    <property type="evidence" value="ECO:0007669"/>
    <property type="project" value="UniProtKB-KW"/>
</dbReference>